<dbReference type="PROSITE" id="PS50011">
    <property type="entry name" value="PROTEIN_KINASE_DOM"/>
    <property type="match status" value="1"/>
</dbReference>
<keyword evidence="5 11" id="KW-0418">Kinase</keyword>
<accession>A0ABX1PAQ8</accession>
<gene>
    <name evidence="11" type="ORF">DP116_16590</name>
</gene>
<evidence type="ECO:0000256" key="7">
    <source>
        <dbReference type="ARBA" id="ARBA00047899"/>
    </source>
</evidence>
<evidence type="ECO:0000256" key="8">
    <source>
        <dbReference type="ARBA" id="ARBA00048679"/>
    </source>
</evidence>
<dbReference type="CDD" id="cd14014">
    <property type="entry name" value="STKc_PknB_like"/>
    <property type="match status" value="1"/>
</dbReference>
<evidence type="ECO:0000256" key="1">
    <source>
        <dbReference type="ARBA" id="ARBA00012513"/>
    </source>
</evidence>
<dbReference type="PANTHER" id="PTHR24363">
    <property type="entry name" value="SERINE/THREONINE PROTEIN KINASE"/>
    <property type="match status" value="1"/>
</dbReference>
<dbReference type="Pfam" id="PF00069">
    <property type="entry name" value="Pkinase"/>
    <property type="match status" value="1"/>
</dbReference>
<dbReference type="SUPFAM" id="SSF56112">
    <property type="entry name" value="Protein kinase-like (PK-like)"/>
    <property type="match status" value="1"/>
</dbReference>
<dbReference type="Proteomes" id="UP000718564">
    <property type="component" value="Unassembled WGS sequence"/>
</dbReference>
<dbReference type="Gene3D" id="3.30.200.20">
    <property type="entry name" value="Phosphorylase Kinase, domain 1"/>
    <property type="match status" value="1"/>
</dbReference>
<dbReference type="InterPro" id="IPR000719">
    <property type="entry name" value="Prot_kinase_dom"/>
</dbReference>
<reference evidence="11 12" key="1">
    <citation type="submission" date="2018-06" db="EMBL/GenBank/DDBJ databases">
        <title>Comparative genomics of Brasilonema spp. strains.</title>
        <authorList>
            <person name="Alvarenga D.O."/>
            <person name="Fiore M.F."/>
            <person name="Varani A.M."/>
        </authorList>
    </citation>
    <scope>NUCLEOTIDE SEQUENCE [LARGE SCALE GENOMIC DNA]</scope>
    <source>
        <strain evidence="11 12">SPC951</strain>
    </source>
</reference>
<sequence>MIGKLLDHRYRVIRILATGGFGETYIAQDTKRPGNPICVVKHLKPANSEAKMFDTAKRLFQSEAETLEQLGNHDQVPRLLAYFDENQEFYLVQEFIEGHPLGDELVPNHRWSESQVIELLVEVLDILKFVHGQGVIHRDIKPDNIIRRASDKKLVLVDFGAVKQLRGSAGYAGRSPIFTAVHHSATVAIGTPGYMPTEQGQGKPRPNSDMYALGIIAIQALTGVAPVDFQEDPNTGETLWQHLVPVSDALEAVLSKMVRYHFKDRFQSASEALQALQSLSSSYTPREYTNTTSSHQPIKSSSALSPLSRQKTIAVAPANPVLQLAPATPKSLARSSSRPDLLQFVIIGILVGGAAAVTPAVVKNVQGFASNFAINDTNSAENCLAVVQENSNIRSEPTSINDDSIIKAVNKDTKFEVTGRRTKRGWVEIKLDPTQTAWANSEIIKNNEQWVSCLRDKGTAVKTVDDSDLIAARPAPKPKTESVVDAATSSSPESEQSETSKSLSASKSTPATLDKGGSKVVEQAKQKYESGDLQGAIALLKTMTANPTAVKQTTEMISQWQQDWSKAEALFKDVDTALGDGQWDKVLAYKDHPEKLPNIQYWRNKVEPLFQQAADHLAKQELPQLGNSSNQNKAKLEHQNSSEDYGLDTIDDFDNIETSEPQKTPGNHL</sequence>
<keyword evidence="12" id="KW-1185">Reference proteome</keyword>
<proteinExistence type="predicted"/>
<comment type="catalytic activity">
    <reaction evidence="7">
        <text>L-threonyl-[protein] + ATP = O-phospho-L-threonyl-[protein] + ADP + H(+)</text>
        <dbReference type="Rhea" id="RHEA:46608"/>
        <dbReference type="Rhea" id="RHEA-COMP:11060"/>
        <dbReference type="Rhea" id="RHEA-COMP:11605"/>
        <dbReference type="ChEBI" id="CHEBI:15378"/>
        <dbReference type="ChEBI" id="CHEBI:30013"/>
        <dbReference type="ChEBI" id="CHEBI:30616"/>
        <dbReference type="ChEBI" id="CHEBI:61977"/>
        <dbReference type="ChEBI" id="CHEBI:456216"/>
        <dbReference type="EC" id="2.7.11.1"/>
    </reaction>
</comment>
<protein>
    <recommendedName>
        <fullName evidence="1">non-specific serine/threonine protein kinase</fullName>
        <ecNumber evidence="1">2.7.11.1</ecNumber>
    </recommendedName>
</protein>
<evidence type="ECO:0000256" key="5">
    <source>
        <dbReference type="ARBA" id="ARBA00022777"/>
    </source>
</evidence>
<dbReference type="Gene3D" id="2.30.30.40">
    <property type="entry name" value="SH3 Domains"/>
    <property type="match status" value="1"/>
</dbReference>
<evidence type="ECO:0000256" key="4">
    <source>
        <dbReference type="ARBA" id="ARBA00022741"/>
    </source>
</evidence>
<evidence type="ECO:0000259" key="10">
    <source>
        <dbReference type="PROSITE" id="PS50011"/>
    </source>
</evidence>
<evidence type="ECO:0000256" key="9">
    <source>
        <dbReference type="SAM" id="MobiDB-lite"/>
    </source>
</evidence>
<organism evidence="11 12">
    <name type="scientific">Brasilonema bromeliae SPC951</name>
    <dbReference type="NCBI Taxonomy" id="385972"/>
    <lineage>
        <taxon>Bacteria</taxon>
        <taxon>Bacillati</taxon>
        <taxon>Cyanobacteriota</taxon>
        <taxon>Cyanophyceae</taxon>
        <taxon>Nostocales</taxon>
        <taxon>Scytonemataceae</taxon>
        <taxon>Brasilonema</taxon>
        <taxon>Bromeliae group (in: Brasilonema)</taxon>
    </lineage>
</organism>
<dbReference type="EMBL" id="QMEB01000128">
    <property type="protein sequence ID" value="NMG20981.1"/>
    <property type="molecule type" value="Genomic_DNA"/>
</dbReference>
<feature type="region of interest" description="Disordered" evidence="9">
    <location>
        <begin position="623"/>
        <end position="669"/>
    </location>
</feature>
<keyword evidence="2 11" id="KW-0723">Serine/threonine-protein kinase</keyword>
<feature type="compositionally biased region" description="Low complexity" evidence="9">
    <location>
        <begin position="489"/>
        <end position="513"/>
    </location>
</feature>
<evidence type="ECO:0000313" key="12">
    <source>
        <dbReference type="Proteomes" id="UP000718564"/>
    </source>
</evidence>
<dbReference type="Gene3D" id="1.10.510.10">
    <property type="entry name" value="Transferase(Phosphotransferase) domain 1"/>
    <property type="match status" value="1"/>
</dbReference>
<evidence type="ECO:0000256" key="2">
    <source>
        <dbReference type="ARBA" id="ARBA00022527"/>
    </source>
</evidence>
<comment type="catalytic activity">
    <reaction evidence="8">
        <text>L-seryl-[protein] + ATP = O-phospho-L-seryl-[protein] + ADP + H(+)</text>
        <dbReference type="Rhea" id="RHEA:17989"/>
        <dbReference type="Rhea" id="RHEA-COMP:9863"/>
        <dbReference type="Rhea" id="RHEA-COMP:11604"/>
        <dbReference type="ChEBI" id="CHEBI:15378"/>
        <dbReference type="ChEBI" id="CHEBI:29999"/>
        <dbReference type="ChEBI" id="CHEBI:30616"/>
        <dbReference type="ChEBI" id="CHEBI:83421"/>
        <dbReference type="ChEBI" id="CHEBI:456216"/>
        <dbReference type="EC" id="2.7.11.1"/>
    </reaction>
</comment>
<dbReference type="GO" id="GO:0004674">
    <property type="term" value="F:protein serine/threonine kinase activity"/>
    <property type="evidence" value="ECO:0007669"/>
    <property type="project" value="UniProtKB-KW"/>
</dbReference>
<evidence type="ECO:0000256" key="6">
    <source>
        <dbReference type="ARBA" id="ARBA00022840"/>
    </source>
</evidence>
<feature type="compositionally biased region" description="Polar residues" evidence="9">
    <location>
        <begin position="658"/>
        <end position="669"/>
    </location>
</feature>
<feature type="domain" description="Protein kinase" evidence="10">
    <location>
        <begin position="10"/>
        <end position="279"/>
    </location>
</feature>
<dbReference type="RefSeq" id="WP_169156235.1">
    <property type="nucleotide sequence ID" value="NZ_CAWPJE010000120.1"/>
</dbReference>
<feature type="region of interest" description="Disordered" evidence="9">
    <location>
        <begin position="284"/>
        <end position="305"/>
    </location>
</feature>
<dbReference type="EC" id="2.7.11.1" evidence="1"/>
<keyword evidence="6" id="KW-0067">ATP-binding</keyword>
<evidence type="ECO:0000256" key="3">
    <source>
        <dbReference type="ARBA" id="ARBA00022679"/>
    </source>
</evidence>
<dbReference type="SMART" id="SM00220">
    <property type="entry name" value="S_TKc"/>
    <property type="match status" value="1"/>
</dbReference>
<feature type="compositionally biased region" description="Acidic residues" evidence="9">
    <location>
        <begin position="645"/>
        <end position="657"/>
    </location>
</feature>
<dbReference type="InterPro" id="IPR011009">
    <property type="entry name" value="Kinase-like_dom_sf"/>
</dbReference>
<dbReference type="PANTHER" id="PTHR24363:SF0">
    <property type="entry name" value="SERINE_THREONINE KINASE LIKE DOMAIN CONTAINING 1"/>
    <property type="match status" value="1"/>
</dbReference>
<feature type="region of interest" description="Disordered" evidence="9">
    <location>
        <begin position="469"/>
        <end position="520"/>
    </location>
</feature>
<keyword evidence="3" id="KW-0808">Transferase</keyword>
<comment type="caution">
    <text evidence="11">The sequence shown here is derived from an EMBL/GenBank/DDBJ whole genome shotgun (WGS) entry which is preliminary data.</text>
</comment>
<evidence type="ECO:0000313" key="11">
    <source>
        <dbReference type="EMBL" id="NMG20981.1"/>
    </source>
</evidence>
<name>A0ABX1PAQ8_9CYAN</name>
<keyword evidence="4" id="KW-0547">Nucleotide-binding</keyword>